<evidence type="ECO:0000256" key="1">
    <source>
        <dbReference type="ARBA" id="ARBA00000085"/>
    </source>
</evidence>
<dbReference type="Proteomes" id="UP001499882">
    <property type="component" value="Unassembled WGS sequence"/>
</dbReference>
<feature type="transmembrane region" description="Helical" evidence="7">
    <location>
        <begin position="200"/>
        <end position="216"/>
    </location>
</feature>
<evidence type="ECO:0000256" key="7">
    <source>
        <dbReference type="SAM" id="Phobius"/>
    </source>
</evidence>
<sequence>MPQLQATLRTTDGRQLGLPTATMIVVLLVLLGQDVAGPELGLAAVAVMSALFADIGVLCAGILLYAHWRVGLASTTAWLVTAVVAFSLQGLHWFVLTLGTGPPLAEHAAWVAGYQIVATLGLCLLVTQSEELPGGRDPLVLGLLVGLLVTTGRMLLLELPLSAPPRGAYVAAGVGLTLICVVNAVALARSRAFSPWLRRRLCAATILLGLGQAAAFPEQAPAWLTIVSIATNLVGAAVLVAAAFMLARRSAQNEEEAIAVLHRRLEVAEMDHHDDQARLHEVRATVAGLSSATRLLHHHSSISELRRSQLEQMMEAELDRMTRLICGRPTTPPGPVDLDRVLEPVVVRHRAAGRRIDWEPTGATALGRADDIAEIVSILLANAQRHAASSRVELLVRTAHGSVEVVVGDAGPGVDRQLRRAIFEWGGRSPSSSGEGVGLASARLLSLDLGGYLKLDDRAGPGATFVLGLPMAEEALRDRARTA</sequence>
<dbReference type="CDD" id="cd00075">
    <property type="entry name" value="HATPase"/>
    <property type="match status" value="1"/>
</dbReference>
<feature type="transmembrane region" description="Helical" evidence="7">
    <location>
        <begin position="222"/>
        <end position="247"/>
    </location>
</feature>
<keyword evidence="7" id="KW-1133">Transmembrane helix</keyword>
<name>A0ABP8ZNW6_9ACTN</name>
<dbReference type="SMART" id="SM00387">
    <property type="entry name" value="HATPase_c"/>
    <property type="match status" value="1"/>
</dbReference>
<dbReference type="Gene3D" id="3.30.565.10">
    <property type="entry name" value="Histidine kinase-like ATPase, C-terminal domain"/>
    <property type="match status" value="1"/>
</dbReference>
<feature type="transmembrane region" description="Helical" evidence="7">
    <location>
        <begin position="108"/>
        <end position="127"/>
    </location>
</feature>
<keyword evidence="3" id="KW-0597">Phosphoprotein</keyword>
<evidence type="ECO:0000256" key="6">
    <source>
        <dbReference type="ARBA" id="ARBA00023012"/>
    </source>
</evidence>
<feature type="transmembrane region" description="Helical" evidence="7">
    <location>
        <begin position="168"/>
        <end position="188"/>
    </location>
</feature>
<keyword evidence="7" id="KW-0472">Membrane</keyword>
<dbReference type="InterPro" id="IPR005467">
    <property type="entry name" value="His_kinase_dom"/>
</dbReference>
<dbReference type="InterPro" id="IPR004358">
    <property type="entry name" value="Sig_transdc_His_kin-like_C"/>
</dbReference>
<comment type="catalytic activity">
    <reaction evidence="1">
        <text>ATP + protein L-histidine = ADP + protein N-phospho-L-histidine.</text>
        <dbReference type="EC" id="2.7.13.3"/>
    </reaction>
</comment>
<keyword evidence="6" id="KW-0902">Two-component regulatory system</keyword>
<evidence type="ECO:0000313" key="9">
    <source>
        <dbReference type="EMBL" id="GAA4761005.1"/>
    </source>
</evidence>
<dbReference type="InterPro" id="IPR036890">
    <property type="entry name" value="HATPase_C_sf"/>
</dbReference>
<feature type="transmembrane region" description="Helical" evidence="7">
    <location>
        <begin position="77"/>
        <end position="96"/>
    </location>
</feature>
<dbReference type="PRINTS" id="PR00344">
    <property type="entry name" value="BCTRLSENSOR"/>
</dbReference>
<accession>A0ABP8ZNW6</accession>
<proteinExistence type="predicted"/>
<feature type="domain" description="Histidine kinase" evidence="8">
    <location>
        <begin position="277"/>
        <end position="473"/>
    </location>
</feature>
<organism evidence="9 10">
    <name type="scientific">Nocardioides endophyticus</name>
    <dbReference type="NCBI Taxonomy" id="1353775"/>
    <lineage>
        <taxon>Bacteria</taxon>
        <taxon>Bacillati</taxon>
        <taxon>Actinomycetota</taxon>
        <taxon>Actinomycetes</taxon>
        <taxon>Propionibacteriales</taxon>
        <taxon>Nocardioidaceae</taxon>
        <taxon>Nocardioides</taxon>
    </lineage>
</organism>
<dbReference type="PANTHER" id="PTHR44936">
    <property type="entry name" value="SENSOR PROTEIN CREC"/>
    <property type="match status" value="1"/>
</dbReference>
<keyword evidence="5" id="KW-0418">Kinase</keyword>
<feature type="transmembrane region" description="Helical" evidence="7">
    <location>
        <begin position="42"/>
        <end position="65"/>
    </location>
</feature>
<keyword evidence="7" id="KW-0812">Transmembrane</keyword>
<evidence type="ECO:0000313" key="10">
    <source>
        <dbReference type="Proteomes" id="UP001499882"/>
    </source>
</evidence>
<comment type="caution">
    <text evidence="9">The sequence shown here is derived from an EMBL/GenBank/DDBJ whole genome shotgun (WGS) entry which is preliminary data.</text>
</comment>
<keyword evidence="10" id="KW-1185">Reference proteome</keyword>
<dbReference type="RefSeq" id="WP_345530326.1">
    <property type="nucleotide sequence ID" value="NZ_BAABKN010000043.1"/>
</dbReference>
<evidence type="ECO:0000256" key="3">
    <source>
        <dbReference type="ARBA" id="ARBA00022553"/>
    </source>
</evidence>
<evidence type="ECO:0000256" key="2">
    <source>
        <dbReference type="ARBA" id="ARBA00012438"/>
    </source>
</evidence>
<evidence type="ECO:0000256" key="4">
    <source>
        <dbReference type="ARBA" id="ARBA00022679"/>
    </source>
</evidence>
<dbReference type="InterPro" id="IPR050980">
    <property type="entry name" value="2C_sensor_his_kinase"/>
</dbReference>
<gene>
    <name evidence="9" type="ORF">GCM10023350_54230</name>
</gene>
<reference evidence="10" key="1">
    <citation type="journal article" date="2019" name="Int. J. Syst. Evol. Microbiol.">
        <title>The Global Catalogue of Microorganisms (GCM) 10K type strain sequencing project: providing services to taxonomists for standard genome sequencing and annotation.</title>
        <authorList>
            <consortium name="The Broad Institute Genomics Platform"/>
            <consortium name="The Broad Institute Genome Sequencing Center for Infectious Disease"/>
            <person name="Wu L."/>
            <person name="Ma J."/>
        </authorList>
    </citation>
    <scope>NUCLEOTIDE SEQUENCE [LARGE SCALE GENOMIC DNA]</scope>
    <source>
        <strain evidence="10">JCM 18532</strain>
    </source>
</reference>
<dbReference type="PROSITE" id="PS50109">
    <property type="entry name" value="HIS_KIN"/>
    <property type="match status" value="1"/>
</dbReference>
<dbReference type="PANTHER" id="PTHR44936:SF9">
    <property type="entry name" value="SENSOR PROTEIN CREC"/>
    <property type="match status" value="1"/>
</dbReference>
<dbReference type="SUPFAM" id="SSF55874">
    <property type="entry name" value="ATPase domain of HSP90 chaperone/DNA topoisomerase II/histidine kinase"/>
    <property type="match status" value="1"/>
</dbReference>
<evidence type="ECO:0000259" key="8">
    <source>
        <dbReference type="PROSITE" id="PS50109"/>
    </source>
</evidence>
<dbReference type="Pfam" id="PF02518">
    <property type="entry name" value="HATPase_c"/>
    <property type="match status" value="1"/>
</dbReference>
<dbReference type="EMBL" id="BAABKN010000043">
    <property type="protein sequence ID" value="GAA4761005.1"/>
    <property type="molecule type" value="Genomic_DNA"/>
</dbReference>
<evidence type="ECO:0000256" key="5">
    <source>
        <dbReference type="ARBA" id="ARBA00022777"/>
    </source>
</evidence>
<protein>
    <recommendedName>
        <fullName evidence="2">histidine kinase</fullName>
        <ecNumber evidence="2">2.7.13.3</ecNumber>
    </recommendedName>
</protein>
<dbReference type="InterPro" id="IPR003594">
    <property type="entry name" value="HATPase_dom"/>
</dbReference>
<dbReference type="EC" id="2.7.13.3" evidence="2"/>
<feature type="transmembrane region" description="Helical" evidence="7">
    <location>
        <begin position="16"/>
        <end position="36"/>
    </location>
</feature>
<feature type="transmembrane region" description="Helical" evidence="7">
    <location>
        <begin position="139"/>
        <end position="156"/>
    </location>
</feature>
<keyword evidence="4" id="KW-0808">Transferase</keyword>